<organism evidence="1 2">
    <name type="scientific">Fukomys damarensis</name>
    <name type="common">Damaraland mole rat</name>
    <name type="synonym">Cryptomys damarensis</name>
    <dbReference type="NCBI Taxonomy" id="885580"/>
    <lineage>
        <taxon>Eukaryota</taxon>
        <taxon>Metazoa</taxon>
        <taxon>Chordata</taxon>
        <taxon>Craniata</taxon>
        <taxon>Vertebrata</taxon>
        <taxon>Euteleostomi</taxon>
        <taxon>Mammalia</taxon>
        <taxon>Eutheria</taxon>
        <taxon>Euarchontoglires</taxon>
        <taxon>Glires</taxon>
        <taxon>Rodentia</taxon>
        <taxon>Hystricomorpha</taxon>
        <taxon>Bathyergidae</taxon>
        <taxon>Fukomys</taxon>
    </lineage>
</organism>
<keyword evidence="2" id="KW-1185">Reference proteome</keyword>
<evidence type="ECO:0000313" key="2">
    <source>
        <dbReference type="Proteomes" id="UP000028990"/>
    </source>
</evidence>
<accession>A0A091DW51</accession>
<sequence length="64" mass="7316">MHRPISASRVKYLAAMLHDKDSSDEEKIFTRDTRQFCEVITEMALTELPFEDGESGALEEVIID</sequence>
<protein>
    <submittedName>
        <fullName evidence="1">Uncharacterized protein</fullName>
    </submittedName>
</protein>
<dbReference type="EMBL" id="KN121939">
    <property type="protein sequence ID" value="KFO34530.1"/>
    <property type="molecule type" value="Genomic_DNA"/>
</dbReference>
<reference evidence="1 2" key="1">
    <citation type="submission" date="2013-11" db="EMBL/GenBank/DDBJ databases">
        <title>The Damaraland mole rat (Fukomys damarensis) genome and evolution of African mole rats.</title>
        <authorList>
            <person name="Gladyshev V.N."/>
            <person name="Fang X."/>
        </authorList>
    </citation>
    <scope>NUCLEOTIDE SEQUENCE [LARGE SCALE GENOMIC DNA]</scope>
    <source>
        <tissue evidence="1">Liver</tissue>
    </source>
</reference>
<dbReference type="eggNOG" id="ENOG502QVVG">
    <property type="taxonomic scope" value="Eukaryota"/>
</dbReference>
<gene>
    <name evidence="1" type="ORF">H920_04065</name>
</gene>
<dbReference type="AlphaFoldDB" id="A0A091DW51"/>
<evidence type="ECO:0000313" key="1">
    <source>
        <dbReference type="EMBL" id="KFO34530.1"/>
    </source>
</evidence>
<proteinExistence type="predicted"/>
<name>A0A091DW51_FUKDA</name>
<dbReference type="Proteomes" id="UP000028990">
    <property type="component" value="Unassembled WGS sequence"/>
</dbReference>